<sequence length="108" mass="12021">MLALAVFSWGVRYKVSLYNPATHMSAAKLLSQRERPATFESAKLAAEPVVHPEVRVLFAVAMGIMLAALWSLKPTFLPKSVEHLAQLPKQPSQTFFFFRPPPVLSASR</sequence>
<reference evidence="1" key="2">
    <citation type="submission" date="2020-09" db="EMBL/GenBank/DDBJ databases">
        <authorList>
            <person name="Sun Q."/>
            <person name="Zhou Y."/>
        </authorList>
    </citation>
    <scope>NUCLEOTIDE SEQUENCE</scope>
    <source>
        <strain evidence="1">CGMCC 1.12997</strain>
    </source>
</reference>
<reference evidence="1" key="1">
    <citation type="journal article" date="2014" name="Int. J. Syst. Evol. Microbiol.">
        <title>Complete genome sequence of Corynebacterium casei LMG S-19264T (=DSM 44701T), isolated from a smear-ripened cheese.</title>
        <authorList>
            <consortium name="US DOE Joint Genome Institute (JGI-PGF)"/>
            <person name="Walter F."/>
            <person name="Albersmeier A."/>
            <person name="Kalinowski J."/>
            <person name="Ruckert C."/>
        </authorList>
    </citation>
    <scope>NUCLEOTIDE SEQUENCE</scope>
    <source>
        <strain evidence="1">CGMCC 1.12997</strain>
    </source>
</reference>
<protein>
    <submittedName>
        <fullName evidence="1">Uncharacterized protein</fullName>
    </submittedName>
</protein>
<accession>A0A917HCH8</accession>
<name>A0A917HCH8_9BACT</name>
<comment type="caution">
    <text evidence="1">The sequence shown here is derived from an EMBL/GenBank/DDBJ whole genome shotgun (WGS) entry which is preliminary data.</text>
</comment>
<evidence type="ECO:0000313" key="1">
    <source>
        <dbReference type="EMBL" id="GGG75205.1"/>
    </source>
</evidence>
<gene>
    <name evidence="1" type="ORF">GCM10011585_17520</name>
</gene>
<proteinExistence type="predicted"/>
<organism evidence="1 2">
    <name type="scientific">Edaphobacter dinghuensis</name>
    <dbReference type="NCBI Taxonomy" id="1560005"/>
    <lineage>
        <taxon>Bacteria</taxon>
        <taxon>Pseudomonadati</taxon>
        <taxon>Acidobacteriota</taxon>
        <taxon>Terriglobia</taxon>
        <taxon>Terriglobales</taxon>
        <taxon>Acidobacteriaceae</taxon>
        <taxon>Edaphobacter</taxon>
    </lineage>
</organism>
<dbReference type="Proteomes" id="UP000647241">
    <property type="component" value="Unassembled WGS sequence"/>
</dbReference>
<dbReference type="AlphaFoldDB" id="A0A917HCH8"/>
<keyword evidence="2" id="KW-1185">Reference proteome</keyword>
<evidence type="ECO:0000313" key="2">
    <source>
        <dbReference type="Proteomes" id="UP000647241"/>
    </source>
</evidence>
<dbReference type="EMBL" id="BMGT01000002">
    <property type="protein sequence ID" value="GGG75205.1"/>
    <property type="molecule type" value="Genomic_DNA"/>
</dbReference>